<evidence type="ECO:0000313" key="3">
    <source>
        <dbReference type="Proteomes" id="UP000309340"/>
    </source>
</evidence>
<organism evidence="2 3">
    <name type="scientific">Friedmanniomyces simplex</name>
    <dbReference type="NCBI Taxonomy" id="329884"/>
    <lineage>
        <taxon>Eukaryota</taxon>
        <taxon>Fungi</taxon>
        <taxon>Dikarya</taxon>
        <taxon>Ascomycota</taxon>
        <taxon>Pezizomycotina</taxon>
        <taxon>Dothideomycetes</taxon>
        <taxon>Dothideomycetidae</taxon>
        <taxon>Mycosphaerellales</taxon>
        <taxon>Teratosphaeriaceae</taxon>
        <taxon>Friedmanniomyces</taxon>
    </lineage>
</organism>
<gene>
    <name evidence="2" type="ORF">B0A55_04091</name>
</gene>
<evidence type="ECO:0000313" key="2">
    <source>
        <dbReference type="EMBL" id="TKA79698.1"/>
    </source>
</evidence>
<keyword evidence="3" id="KW-1185">Reference proteome</keyword>
<proteinExistence type="predicted"/>
<reference evidence="2 3" key="1">
    <citation type="submission" date="2017-03" db="EMBL/GenBank/DDBJ databases">
        <title>Genomes of endolithic fungi from Antarctica.</title>
        <authorList>
            <person name="Coleine C."/>
            <person name="Masonjones S."/>
            <person name="Stajich J.E."/>
        </authorList>
    </citation>
    <scope>NUCLEOTIDE SEQUENCE [LARGE SCALE GENOMIC DNA]</scope>
    <source>
        <strain evidence="2 3">CCFEE 5184</strain>
    </source>
</reference>
<name>A0A4U0XV71_9PEZI</name>
<feature type="compositionally biased region" description="Basic and acidic residues" evidence="1">
    <location>
        <begin position="205"/>
        <end position="218"/>
    </location>
</feature>
<evidence type="ECO:0000256" key="1">
    <source>
        <dbReference type="SAM" id="MobiDB-lite"/>
    </source>
</evidence>
<dbReference type="AlphaFoldDB" id="A0A4U0XV71"/>
<sequence>MPGAQLFRTNREIYEELSEAFYSSEVFNMEIHGHVREYNTKGCVDFMQRSMDLRGHALRTLHISIDFTLTLGVYPKLKPQNISPSQVLRFLAAPVQSLSVFGLPGEPFKLTVTGEEGQPLPEMSDQVMKTLLNRFNNGDLRPMIRYFRVLRVTLDVAGYVALGKFWSASLARRDGEVKEMRLKLLEYVGYLTDCSEQVMELADASQEHAPKGREDKRVGSWRKGWV</sequence>
<comment type="caution">
    <text evidence="2">The sequence shown here is derived from an EMBL/GenBank/DDBJ whole genome shotgun (WGS) entry which is preliminary data.</text>
</comment>
<accession>A0A4U0XV71</accession>
<dbReference type="EMBL" id="NAJQ01000084">
    <property type="protein sequence ID" value="TKA79698.1"/>
    <property type="molecule type" value="Genomic_DNA"/>
</dbReference>
<feature type="region of interest" description="Disordered" evidence="1">
    <location>
        <begin position="204"/>
        <end position="226"/>
    </location>
</feature>
<dbReference type="Proteomes" id="UP000309340">
    <property type="component" value="Unassembled WGS sequence"/>
</dbReference>
<protein>
    <submittedName>
        <fullName evidence="2">Uncharacterized protein</fullName>
    </submittedName>
</protein>